<reference evidence="1" key="1">
    <citation type="journal article" date="2020" name="Nature">
        <title>Giant virus diversity and host interactions through global metagenomics.</title>
        <authorList>
            <person name="Schulz F."/>
            <person name="Roux S."/>
            <person name="Paez-Espino D."/>
            <person name="Jungbluth S."/>
            <person name="Walsh D.A."/>
            <person name="Denef V.J."/>
            <person name="McMahon K.D."/>
            <person name="Konstantinidis K.T."/>
            <person name="Eloe-Fadrosh E.A."/>
            <person name="Kyrpides N.C."/>
            <person name="Woyke T."/>
        </authorList>
    </citation>
    <scope>NUCLEOTIDE SEQUENCE</scope>
    <source>
        <strain evidence="1">GVMAG-M-3300018080-19</strain>
    </source>
</reference>
<protein>
    <submittedName>
        <fullName evidence="1">Uncharacterized protein</fullName>
    </submittedName>
</protein>
<dbReference type="EMBL" id="MN739210">
    <property type="protein sequence ID" value="QHS93850.1"/>
    <property type="molecule type" value="Genomic_DNA"/>
</dbReference>
<sequence>MPQRIEYDVAWISKRQPSSNCELLRPVPKPTWTSPQLYESYDPPLYASLNANQYLAIPQLARGSLVRVMSKPTRKIQELR</sequence>
<organism evidence="1">
    <name type="scientific">viral metagenome</name>
    <dbReference type="NCBI Taxonomy" id="1070528"/>
    <lineage>
        <taxon>unclassified sequences</taxon>
        <taxon>metagenomes</taxon>
        <taxon>organismal metagenomes</taxon>
    </lineage>
</organism>
<accession>A0A6C0BP69</accession>
<evidence type="ECO:0000313" key="1">
    <source>
        <dbReference type="EMBL" id="QHS93850.1"/>
    </source>
</evidence>
<name>A0A6C0BP69_9ZZZZ</name>
<proteinExistence type="predicted"/>
<dbReference type="AlphaFoldDB" id="A0A6C0BP69"/>